<reference evidence="2 3" key="1">
    <citation type="submission" date="2014-04" db="EMBL/GenBank/DDBJ databases">
        <authorList>
            <consortium name="DOE Joint Genome Institute"/>
            <person name="Kuo A."/>
            <person name="Kohler A."/>
            <person name="Nagy L.G."/>
            <person name="Floudas D."/>
            <person name="Copeland A."/>
            <person name="Barry K.W."/>
            <person name="Cichocki N."/>
            <person name="Veneault-Fourrey C."/>
            <person name="LaButti K."/>
            <person name="Lindquist E.A."/>
            <person name="Lipzen A."/>
            <person name="Lundell T."/>
            <person name="Morin E."/>
            <person name="Murat C."/>
            <person name="Sun H."/>
            <person name="Tunlid A."/>
            <person name="Henrissat B."/>
            <person name="Grigoriev I.V."/>
            <person name="Hibbett D.S."/>
            <person name="Martin F."/>
            <person name="Nordberg H.P."/>
            <person name="Cantor M.N."/>
            <person name="Hua S.X."/>
        </authorList>
    </citation>
    <scope>NUCLEOTIDE SEQUENCE [LARGE SCALE GENOMIC DNA]</scope>
    <source>
        <strain evidence="2 3">LaAM-08-1</strain>
    </source>
</reference>
<dbReference type="Proteomes" id="UP000054477">
    <property type="component" value="Unassembled WGS sequence"/>
</dbReference>
<dbReference type="OrthoDB" id="3026402at2759"/>
<gene>
    <name evidence="2" type="ORF">K443DRAFT_682976</name>
</gene>
<evidence type="ECO:0000313" key="2">
    <source>
        <dbReference type="EMBL" id="KIJ95527.1"/>
    </source>
</evidence>
<keyword evidence="3" id="KW-1185">Reference proteome</keyword>
<dbReference type="HOGENOM" id="CLU_175717_1_0_1"/>
<keyword evidence="1" id="KW-0732">Signal</keyword>
<protein>
    <recommendedName>
        <fullName evidence="4">Long chronological lifespan protein 2</fullName>
    </recommendedName>
</protein>
<organism evidence="2 3">
    <name type="scientific">Laccaria amethystina LaAM-08-1</name>
    <dbReference type="NCBI Taxonomy" id="1095629"/>
    <lineage>
        <taxon>Eukaryota</taxon>
        <taxon>Fungi</taxon>
        <taxon>Dikarya</taxon>
        <taxon>Basidiomycota</taxon>
        <taxon>Agaricomycotina</taxon>
        <taxon>Agaricomycetes</taxon>
        <taxon>Agaricomycetidae</taxon>
        <taxon>Agaricales</taxon>
        <taxon>Agaricineae</taxon>
        <taxon>Hydnangiaceae</taxon>
        <taxon>Laccaria</taxon>
    </lineage>
</organism>
<evidence type="ECO:0008006" key="4">
    <source>
        <dbReference type="Google" id="ProtNLM"/>
    </source>
</evidence>
<accession>A0A0C9XHE5</accession>
<dbReference type="AlphaFoldDB" id="A0A0C9XHE5"/>
<sequence length="66" mass="7034">MKFYAYSLVLPIALFTQVFAAPKPQAVIHCNSIFNPVPCPTGFKCCGPISVTLGGTCFPDGKICPL</sequence>
<feature type="signal peptide" evidence="1">
    <location>
        <begin position="1"/>
        <end position="20"/>
    </location>
</feature>
<dbReference type="EMBL" id="KN838753">
    <property type="protein sequence ID" value="KIJ95527.1"/>
    <property type="molecule type" value="Genomic_DNA"/>
</dbReference>
<reference evidence="3" key="2">
    <citation type="submission" date="2015-01" db="EMBL/GenBank/DDBJ databases">
        <title>Evolutionary Origins and Diversification of the Mycorrhizal Mutualists.</title>
        <authorList>
            <consortium name="DOE Joint Genome Institute"/>
            <consortium name="Mycorrhizal Genomics Consortium"/>
            <person name="Kohler A."/>
            <person name="Kuo A."/>
            <person name="Nagy L.G."/>
            <person name="Floudas D."/>
            <person name="Copeland A."/>
            <person name="Barry K.W."/>
            <person name="Cichocki N."/>
            <person name="Veneault-Fourrey C."/>
            <person name="LaButti K."/>
            <person name="Lindquist E.A."/>
            <person name="Lipzen A."/>
            <person name="Lundell T."/>
            <person name="Morin E."/>
            <person name="Murat C."/>
            <person name="Riley R."/>
            <person name="Ohm R."/>
            <person name="Sun H."/>
            <person name="Tunlid A."/>
            <person name="Henrissat B."/>
            <person name="Grigoriev I.V."/>
            <person name="Hibbett D.S."/>
            <person name="Martin F."/>
        </authorList>
    </citation>
    <scope>NUCLEOTIDE SEQUENCE [LARGE SCALE GENOMIC DNA]</scope>
    <source>
        <strain evidence="3">LaAM-08-1</strain>
    </source>
</reference>
<evidence type="ECO:0000313" key="3">
    <source>
        <dbReference type="Proteomes" id="UP000054477"/>
    </source>
</evidence>
<evidence type="ECO:0000256" key="1">
    <source>
        <dbReference type="SAM" id="SignalP"/>
    </source>
</evidence>
<feature type="chain" id="PRO_5002205814" description="Long chronological lifespan protein 2" evidence="1">
    <location>
        <begin position="21"/>
        <end position="66"/>
    </location>
</feature>
<proteinExistence type="predicted"/>
<name>A0A0C9XHE5_9AGAR</name>